<sequence>MKENDDSKAVRKELQELEECEGPKFFQQLKDEKAQMLREIEICKEKKKIAGMAAKVYRELGQQIVRDVRTGGLRKKTTKNLLTQKSLVAPEIILEDIISKPSSTVLFRSS</sequence>
<keyword evidence="2" id="KW-1185">Reference proteome</keyword>
<gene>
    <name evidence="1" type="ORF">OKIOD_LOCUS8143</name>
</gene>
<name>A0ABN7SH23_OIKDI</name>
<evidence type="ECO:0000313" key="1">
    <source>
        <dbReference type="EMBL" id="CAG5099571.1"/>
    </source>
</evidence>
<protein>
    <submittedName>
        <fullName evidence="1">Oidioi.mRNA.OKI2018_I69.XSR.g16585.t1.cds</fullName>
    </submittedName>
</protein>
<dbReference type="Proteomes" id="UP001158576">
    <property type="component" value="Chromosome XSR"/>
</dbReference>
<dbReference type="EMBL" id="OU015569">
    <property type="protein sequence ID" value="CAG5099571.1"/>
    <property type="molecule type" value="Genomic_DNA"/>
</dbReference>
<evidence type="ECO:0000313" key="2">
    <source>
        <dbReference type="Proteomes" id="UP001158576"/>
    </source>
</evidence>
<proteinExistence type="predicted"/>
<reference evidence="1 2" key="1">
    <citation type="submission" date="2021-04" db="EMBL/GenBank/DDBJ databases">
        <authorList>
            <person name="Bliznina A."/>
        </authorList>
    </citation>
    <scope>NUCLEOTIDE SEQUENCE [LARGE SCALE GENOMIC DNA]</scope>
</reference>
<accession>A0ABN7SH23</accession>
<organism evidence="1 2">
    <name type="scientific">Oikopleura dioica</name>
    <name type="common">Tunicate</name>
    <dbReference type="NCBI Taxonomy" id="34765"/>
    <lineage>
        <taxon>Eukaryota</taxon>
        <taxon>Metazoa</taxon>
        <taxon>Chordata</taxon>
        <taxon>Tunicata</taxon>
        <taxon>Appendicularia</taxon>
        <taxon>Copelata</taxon>
        <taxon>Oikopleuridae</taxon>
        <taxon>Oikopleura</taxon>
    </lineage>
</organism>